<evidence type="ECO:0000313" key="2">
    <source>
        <dbReference type="Proteomes" id="UP000294558"/>
    </source>
</evidence>
<reference evidence="1 2" key="1">
    <citation type="submission" date="2019-03" db="EMBL/GenBank/DDBJ databases">
        <title>Sequencing the genomes of 1000 actinobacteria strains.</title>
        <authorList>
            <person name="Klenk H.-P."/>
        </authorList>
    </citation>
    <scope>NUCLEOTIDE SEQUENCE [LARGE SCALE GENOMIC DNA]</scope>
    <source>
        <strain evidence="1 2">DSM 18936</strain>
    </source>
</reference>
<accession>A0A4R7I5I7</accession>
<gene>
    <name evidence="1" type="ORF">BDK89_4168</name>
</gene>
<protein>
    <recommendedName>
        <fullName evidence="3">Lipoprotein</fullName>
    </recommendedName>
</protein>
<dbReference type="RefSeq" id="WP_133870753.1">
    <property type="nucleotide sequence ID" value="NZ_SOAU01000001.1"/>
</dbReference>
<name>A0A4R7I5I7_9ACTN</name>
<dbReference type="AlphaFoldDB" id="A0A4R7I5I7"/>
<dbReference type="PROSITE" id="PS51257">
    <property type="entry name" value="PROKAR_LIPOPROTEIN"/>
    <property type="match status" value="1"/>
</dbReference>
<evidence type="ECO:0008006" key="3">
    <source>
        <dbReference type="Google" id="ProtNLM"/>
    </source>
</evidence>
<dbReference type="Proteomes" id="UP000294558">
    <property type="component" value="Unassembled WGS sequence"/>
</dbReference>
<comment type="caution">
    <text evidence="1">The sequence shown here is derived from an EMBL/GenBank/DDBJ whole genome shotgun (WGS) entry which is preliminary data.</text>
</comment>
<dbReference type="EMBL" id="SOAU01000001">
    <property type="protein sequence ID" value="TDT18544.1"/>
    <property type="molecule type" value="Genomic_DNA"/>
</dbReference>
<sequence length="233" mass="24097">MKRMTGSALAIVALVGLAGCSSENIAESIAERAIEAEGGGDVDLDLSDGEFSVQTEDGSFEITTDEDGNVVMQAEDADGNQVFSADSEDGVTQIETEDGDATITQTGEGDDAEVVIETEDGTATYSQGGDLPDDFPEIPLPDDLAVLMSQQSDAGDGVSNVLVASAPGDWESYLDELTSFLEDNGYTQQSLTTTPDGAFFQYVDASESMFVSGGVADDPSSGGMSLNLAIGPN</sequence>
<proteinExistence type="predicted"/>
<keyword evidence="2" id="KW-1185">Reference proteome</keyword>
<organism evidence="1 2">
    <name type="scientific">Ilumatobacter fluminis</name>
    <dbReference type="NCBI Taxonomy" id="467091"/>
    <lineage>
        <taxon>Bacteria</taxon>
        <taxon>Bacillati</taxon>
        <taxon>Actinomycetota</taxon>
        <taxon>Acidimicrobiia</taxon>
        <taxon>Acidimicrobiales</taxon>
        <taxon>Ilumatobacteraceae</taxon>
        <taxon>Ilumatobacter</taxon>
    </lineage>
</organism>
<evidence type="ECO:0000313" key="1">
    <source>
        <dbReference type="EMBL" id="TDT18544.1"/>
    </source>
</evidence>